<name>A0A4S8LMP0_DENBC</name>
<protein>
    <submittedName>
        <fullName evidence="1">Uncharacterized protein</fullName>
    </submittedName>
</protein>
<organism evidence="1 2">
    <name type="scientific">Dendrothele bispora (strain CBS 962.96)</name>
    <dbReference type="NCBI Taxonomy" id="1314807"/>
    <lineage>
        <taxon>Eukaryota</taxon>
        <taxon>Fungi</taxon>
        <taxon>Dikarya</taxon>
        <taxon>Basidiomycota</taxon>
        <taxon>Agaricomycotina</taxon>
        <taxon>Agaricomycetes</taxon>
        <taxon>Agaricomycetidae</taxon>
        <taxon>Agaricales</taxon>
        <taxon>Agaricales incertae sedis</taxon>
        <taxon>Dendrothele</taxon>
    </lineage>
</organism>
<dbReference type="AlphaFoldDB" id="A0A4S8LMP0"/>
<accession>A0A4S8LMP0</accession>
<evidence type="ECO:0000313" key="1">
    <source>
        <dbReference type="EMBL" id="THU90549.1"/>
    </source>
</evidence>
<dbReference type="EMBL" id="ML179331">
    <property type="protein sequence ID" value="THU90549.1"/>
    <property type="molecule type" value="Genomic_DNA"/>
</dbReference>
<gene>
    <name evidence="1" type="ORF">K435DRAFT_801911</name>
</gene>
<reference evidence="1 2" key="1">
    <citation type="journal article" date="2019" name="Nat. Ecol. Evol.">
        <title>Megaphylogeny resolves global patterns of mushroom evolution.</title>
        <authorList>
            <person name="Varga T."/>
            <person name="Krizsan K."/>
            <person name="Foldi C."/>
            <person name="Dima B."/>
            <person name="Sanchez-Garcia M."/>
            <person name="Sanchez-Ramirez S."/>
            <person name="Szollosi G.J."/>
            <person name="Szarkandi J.G."/>
            <person name="Papp V."/>
            <person name="Albert L."/>
            <person name="Andreopoulos W."/>
            <person name="Angelini C."/>
            <person name="Antonin V."/>
            <person name="Barry K.W."/>
            <person name="Bougher N.L."/>
            <person name="Buchanan P."/>
            <person name="Buyck B."/>
            <person name="Bense V."/>
            <person name="Catcheside P."/>
            <person name="Chovatia M."/>
            <person name="Cooper J."/>
            <person name="Damon W."/>
            <person name="Desjardin D."/>
            <person name="Finy P."/>
            <person name="Geml J."/>
            <person name="Haridas S."/>
            <person name="Hughes K."/>
            <person name="Justo A."/>
            <person name="Karasinski D."/>
            <person name="Kautmanova I."/>
            <person name="Kiss B."/>
            <person name="Kocsube S."/>
            <person name="Kotiranta H."/>
            <person name="LaButti K.M."/>
            <person name="Lechner B.E."/>
            <person name="Liimatainen K."/>
            <person name="Lipzen A."/>
            <person name="Lukacs Z."/>
            <person name="Mihaltcheva S."/>
            <person name="Morgado L.N."/>
            <person name="Niskanen T."/>
            <person name="Noordeloos M.E."/>
            <person name="Ohm R.A."/>
            <person name="Ortiz-Santana B."/>
            <person name="Ovrebo C."/>
            <person name="Racz N."/>
            <person name="Riley R."/>
            <person name="Savchenko A."/>
            <person name="Shiryaev A."/>
            <person name="Soop K."/>
            <person name="Spirin V."/>
            <person name="Szebenyi C."/>
            <person name="Tomsovsky M."/>
            <person name="Tulloss R.E."/>
            <person name="Uehling J."/>
            <person name="Grigoriev I.V."/>
            <person name="Vagvolgyi C."/>
            <person name="Papp T."/>
            <person name="Martin F.M."/>
            <person name="Miettinen O."/>
            <person name="Hibbett D.S."/>
            <person name="Nagy L.G."/>
        </authorList>
    </citation>
    <scope>NUCLEOTIDE SEQUENCE [LARGE SCALE GENOMIC DNA]</scope>
    <source>
        <strain evidence="1 2">CBS 962.96</strain>
    </source>
</reference>
<sequence length="167" mass="18560">MAPVSGAVKALLGNRNYTVTVTEECKTSNQEKADAKGLDNNSDLQTYCISRDTNSCMPNFVNLFFHLDTSTITNDNCSWHEAVDSCRAPIMVVNGVLFITSISTAPEVRLVVVLLSVPTVTNDWKFCNWVSRLGHIERSLGGPGPVDQKFYVTILRVELRRICVEFT</sequence>
<keyword evidence="2" id="KW-1185">Reference proteome</keyword>
<evidence type="ECO:0000313" key="2">
    <source>
        <dbReference type="Proteomes" id="UP000297245"/>
    </source>
</evidence>
<proteinExistence type="predicted"/>
<dbReference type="Proteomes" id="UP000297245">
    <property type="component" value="Unassembled WGS sequence"/>
</dbReference>